<keyword evidence="3" id="KW-0813">Transport</keyword>
<name>A0A504Z1Y6_FASGI</name>
<evidence type="ECO:0000256" key="6">
    <source>
        <dbReference type="ARBA" id="ARBA00023054"/>
    </source>
</evidence>
<dbReference type="GO" id="GO:0031201">
    <property type="term" value="C:SNARE complex"/>
    <property type="evidence" value="ECO:0007669"/>
    <property type="project" value="TreeGrafter"/>
</dbReference>
<dbReference type="GO" id="GO:0000149">
    <property type="term" value="F:SNARE binding"/>
    <property type="evidence" value="ECO:0007669"/>
    <property type="project" value="TreeGrafter"/>
</dbReference>
<dbReference type="Gene3D" id="1.20.58.70">
    <property type="match status" value="1"/>
</dbReference>
<keyword evidence="6" id="KW-0175">Coiled coil</keyword>
<dbReference type="GO" id="GO:0008168">
    <property type="term" value="F:methyltransferase activity"/>
    <property type="evidence" value="ECO:0007669"/>
    <property type="project" value="UniProtKB-KW"/>
</dbReference>
<dbReference type="GO" id="GO:0005484">
    <property type="term" value="F:SNAP receptor activity"/>
    <property type="evidence" value="ECO:0007669"/>
    <property type="project" value="TreeGrafter"/>
</dbReference>
<dbReference type="InterPro" id="IPR045242">
    <property type="entry name" value="Syntaxin"/>
</dbReference>
<dbReference type="Proteomes" id="UP000316759">
    <property type="component" value="Unassembled WGS sequence"/>
</dbReference>
<evidence type="ECO:0000256" key="3">
    <source>
        <dbReference type="ARBA" id="ARBA00022448"/>
    </source>
</evidence>
<dbReference type="PANTHER" id="PTHR19957:SF3">
    <property type="entry name" value="SYNTAXIN-5"/>
    <property type="match status" value="1"/>
</dbReference>
<feature type="compositionally biased region" description="Polar residues" evidence="8">
    <location>
        <begin position="259"/>
        <end position="270"/>
    </location>
</feature>
<dbReference type="PROSITE" id="PS50192">
    <property type="entry name" value="T_SNARE"/>
    <property type="match status" value="1"/>
</dbReference>
<accession>A0A504Z1Y6</accession>
<keyword evidence="12" id="KW-1185">Reference proteome</keyword>
<feature type="region of interest" description="Disordered" evidence="8">
    <location>
        <begin position="217"/>
        <end position="272"/>
    </location>
</feature>
<proteinExistence type="inferred from homology"/>
<sequence>MALIVGASDRTGEFQACAKSFHQRIISGRAQLTPRGTLSRLKKHSTPPSSEFLAAAQSLAKDLQLSLIKLRKLSLLLDEQLKSARTNSVTKLVEVIQCDIVDLNKAVSALHNMHSSARSSVPSGSSQLSKHQQLMITALEYRMSYLVSEFRRLLQDNKTHLTNLSQDSVAQPLSVKSEGNSTQSSVTSPHFTNSTTSLDTVYHDWVKHQNPTQFISPVASADSWPTPSTQSSNHLYPPKPTSQDSQSVSFFISTPPDVHNSSSRLHTNSVDQQPLQQKQQQLQLPILDQEVRQRDAAMKRVESTIVQLGEIYQQFSTLVREQGDLVTRIDSQTEEADLNIGAAHEQLIAYLRSVSTRRAFVIKVFVAILLCFIVFAWIR</sequence>
<feature type="compositionally biased region" description="Polar residues" evidence="8">
    <location>
        <begin position="223"/>
        <end position="234"/>
    </location>
</feature>
<gene>
    <name evidence="11" type="ORF">FGIG_00750</name>
</gene>
<dbReference type="CDD" id="cd15844">
    <property type="entry name" value="SNARE_syntaxin5"/>
    <property type="match status" value="1"/>
</dbReference>
<evidence type="ECO:0000256" key="2">
    <source>
        <dbReference type="ARBA" id="ARBA00009063"/>
    </source>
</evidence>
<evidence type="ECO:0000313" key="11">
    <source>
        <dbReference type="EMBL" id="TPP66736.1"/>
    </source>
</evidence>
<dbReference type="InterPro" id="IPR010989">
    <property type="entry name" value="SNARE"/>
</dbReference>
<comment type="subcellular location">
    <subcellularLocation>
        <location evidence="1">Membrane</location>
        <topology evidence="1">Single-pass type IV membrane protein</topology>
    </subcellularLocation>
</comment>
<keyword evidence="4 9" id="KW-0812">Transmembrane</keyword>
<dbReference type="STRING" id="46835.A0A504Z1Y6"/>
<evidence type="ECO:0000259" key="10">
    <source>
        <dbReference type="PROSITE" id="PS50192"/>
    </source>
</evidence>
<keyword evidence="11" id="KW-0489">Methyltransferase</keyword>
<evidence type="ECO:0000256" key="9">
    <source>
        <dbReference type="SAM" id="Phobius"/>
    </source>
</evidence>
<comment type="caution">
    <text evidence="11">The sequence shown here is derived from an EMBL/GenBank/DDBJ whole genome shotgun (WGS) entry which is preliminary data.</text>
</comment>
<dbReference type="GO" id="GO:0006886">
    <property type="term" value="P:intracellular protein transport"/>
    <property type="evidence" value="ECO:0007669"/>
    <property type="project" value="TreeGrafter"/>
</dbReference>
<reference evidence="11 12" key="1">
    <citation type="submission" date="2019-04" db="EMBL/GenBank/DDBJ databases">
        <title>Annotation for the trematode Fasciola gigantica.</title>
        <authorList>
            <person name="Choi Y.-J."/>
        </authorList>
    </citation>
    <scope>NUCLEOTIDE SEQUENCE [LARGE SCALE GENOMIC DNA]</scope>
    <source>
        <strain evidence="11">Uganda_cow_1</strain>
    </source>
</reference>
<feature type="compositionally biased region" description="Polar residues" evidence="8">
    <location>
        <begin position="241"/>
        <end position="252"/>
    </location>
</feature>
<evidence type="ECO:0000256" key="5">
    <source>
        <dbReference type="ARBA" id="ARBA00022989"/>
    </source>
</evidence>
<evidence type="ECO:0000256" key="4">
    <source>
        <dbReference type="ARBA" id="ARBA00022692"/>
    </source>
</evidence>
<dbReference type="SUPFAM" id="SSF47661">
    <property type="entry name" value="t-snare proteins"/>
    <property type="match status" value="1"/>
</dbReference>
<dbReference type="InterPro" id="IPR021538">
    <property type="entry name" value="Syntaxin-5_N"/>
</dbReference>
<keyword evidence="11" id="KW-0808">Transferase</keyword>
<protein>
    <submittedName>
        <fullName evidence="11">tRNA (Guanine(46)-N(7))-methyltransferase</fullName>
    </submittedName>
</protein>
<dbReference type="GO" id="GO:0006888">
    <property type="term" value="P:endoplasmic reticulum to Golgi vesicle-mediated transport"/>
    <property type="evidence" value="ECO:0007669"/>
    <property type="project" value="TreeGrafter"/>
</dbReference>
<dbReference type="InterPro" id="IPR000727">
    <property type="entry name" value="T_SNARE_dom"/>
</dbReference>
<evidence type="ECO:0000313" key="12">
    <source>
        <dbReference type="Proteomes" id="UP000316759"/>
    </source>
</evidence>
<feature type="region of interest" description="Disordered" evidence="8">
    <location>
        <begin position="170"/>
        <end position="193"/>
    </location>
</feature>
<evidence type="ECO:0000256" key="1">
    <source>
        <dbReference type="ARBA" id="ARBA00004211"/>
    </source>
</evidence>
<dbReference type="GO" id="GO:0000139">
    <property type="term" value="C:Golgi membrane"/>
    <property type="evidence" value="ECO:0007669"/>
    <property type="project" value="TreeGrafter"/>
</dbReference>
<dbReference type="GO" id="GO:0032259">
    <property type="term" value="P:methylation"/>
    <property type="evidence" value="ECO:0007669"/>
    <property type="project" value="UniProtKB-KW"/>
</dbReference>
<dbReference type="PANTHER" id="PTHR19957">
    <property type="entry name" value="SYNTAXIN"/>
    <property type="match status" value="1"/>
</dbReference>
<dbReference type="GO" id="GO:0048278">
    <property type="term" value="P:vesicle docking"/>
    <property type="evidence" value="ECO:0007669"/>
    <property type="project" value="TreeGrafter"/>
</dbReference>
<evidence type="ECO:0000256" key="8">
    <source>
        <dbReference type="SAM" id="MobiDB-lite"/>
    </source>
</evidence>
<dbReference type="Pfam" id="PF11416">
    <property type="entry name" value="Syntaxin-5_N"/>
    <property type="match status" value="1"/>
</dbReference>
<feature type="compositionally biased region" description="Polar residues" evidence="8">
    <location>
        <begin position="177"/>
        <end position="193"/>
    </location>
</feature>
<dbReference type="AlphaFoldDB" id="A0A504Z1Y6"/>
<evidence type="ECO:0000256" key="7">
    <source>
        <dbReference type="ARBA" id="ARBA00023136"/>
    </source>
</evidence>
<keyword evidence="7 9" id="KW-0472">Membrane</keyword>
<feature type="transmembrane region" description="Helical" evidence="9">
    <location>
        <begin position="360"/>
        <end position="378"/>
    </location>
</feature>
<dbReference type="SMART" id="SM00397">
    <property type="entry name" value="t_SNARE"/>
    <property type="match status" value="1"/>
</dbReference>
<comment type="similarity">
    <text evidence="2">Belongs to the syntaxin family.</text>
</comment>
<dbReference type="GO" id="GO:0006906">
    <property type="term" value="P:vesicle fusion"/>
    <property type="evidence" value="ECO:0007669"/>
    <property type="project" value="TreeGrafter"/>
</dbReference>
<organism evidence="11 12">
    <name type="scientific">Fasciola gigantica</name>
    <name type="common">Giant liver fluke</name>
    <dbReference type="NCBI Taxonomy" id="46835"/>
    <lineage>
        <taxon>Eukaryota</taxon>
        <taxon>Metazoa</taxon>
        <taxon>Spiralia</taxon>
        <taxon>Lophotrochozoa</taxon>
        <taxon>Platyhelminthes</taxon>
        <taxon>Trematoda</taxon>
        <taxon>Digenea</taxon>
        <taxon>Plagiorchiida</taxon>
        <taxon>Echinostomata</taxon>
        <taxon>Echinostomatoidea</taxon>
        <taxon>Fasciolidae</taxon>
        <taxon>Fasciola</taxon>
    </lineage>
</organism>
<keyword evidence="5 9" id="KW-1133">Transmembrane helix</keyword>
<feature type="domain" description="T-SNARE coiled-coil homology" evidence="10">
    <location>
        <begin position="288"/>
        <end position="350"/>
    </location>
</feature>
<dbReference type="EMBL" id="SUNJ01001452">
    <property type="protein sequence ID" value="TPP66736.1"/>
    <property type="molecule type" value="Genomic_DNA"/>
</dbReference>
<dbReference type="OrthoDB" id="47276at2759"/>